<dbReference type="PANTHER" id="PTHR15917">
    <property type="match status" value="1"/>
</dbReference>
<dbReference type="GO" id="GO:0014069">
    <property type="term" value="C:postsynaptic density"/>
    <property type="evidence" value="ECO:0000318"/>
    <property type="project" value="GO_Central"/>
</dbReference>
<evidence type="ECO:0000256" key="3">
    <source>
        <dbReference type="ARBA" id="ARBA00034105"/>
    </source>
</evidence>
<evidence type="ECO:0000256" key="4">
    <source>
        <dbReference type="ARBA" id="ARBA00038239"/>
    </source>
</evidence>
<keyword evidence="2 6" id="KW-0175">Coiled coil</keyword>
<name>A0A8M2BHZ7_DANRE</name>
<evidence type="ECO:0000313" key="8">
    <source>
        <dbReference type="Proteomes" id="UP000000437"/>
    </source>
</evidence>
<dbReference type="AlphaFoldDB" id="A0A8M2BHZ7"/>
<keyword evidence="1" id="KW-0770">Synapse</keyword>
<evidence type="ECO:0000256" key="1">
    <source>
        <dbReference type="ARBA" id="ARBA00023018"/>
    </source>
</evidence>
<comment type="similarity">
    <text evidence="4">Belongs to the INSYN1 family.</text>
</comment>
<organism evidence="8 9">
    <name type="scientific">Danio rerio</name>
    <name type="common">Zebrafish</name>
    <name type="synonym">Brachydanio rerio</name>
    <dbReference type="NCBI Taxonomy" id="7955"/>
    <lineage>
        <taxon>Eukaryota</taxon>
        <taxon>Metazoa</taxon>
        <taxon>Chordata</taxon>
        <taxon>Craniata</taxon>
        <taxon>Vertebrata</taxon>
        <taxon>Euteleostomi</taxon>
        <taxon>Actinopterygii</taxon>
        <taxon>Neopterygii</taxon>
        <taxon>Teleostei</taxon>
        <taxon>Ostariophysi</taxon>
        <taxon>Cypriniformes</taxon>
        <taxon>Danionidae</taxon>
        <taxon>Danioninae</taxon>
        <taxon>Danio</taxon>
    </lineage>
</organism>
<dbReference type="GeneID" id="101884359"/>
<accession>A0A8M2BHZ7</accession>
<dbReference type="KEGG" id="dre:101884359"/>
<dbReference type="OrthoDB" id="10019788at2759"/>
<dbReference type="RefSeq" id="XP_005170775.1">
    <property type="nucleotide sequence ID" value="XM_005170718.6"/>
</dbReference>
<evidence type="ECO:0000256" key="7">
    <source>
        <dbReference type="SAM" id="MobiDB-lite"/>
    </source>
</evidence>
<dbReference type="Pfam" id="PF15252">
    <property type="entry name" value="DUF4589"/>
    <property type="match status" value="1"/>
</dbReference>
<reference evidence="9" key="1">
    <citation type="submission" date="2025-08" db="UniProtKB">
        <authorList>
            <consortium name="RefSeq"/>
        </authorList>
    </citation>
    <scope>IDENTIFICATION</scope>
    <source>
        <strain evidence="9">Tuebingen</strain>
        <tissue evidence="9">Fibroblasts and whole tissue</tissue>
    </source>
</reference>
<evidence type="ECO:0000256" key="5">
    <source>
        <dbReference type="ARBA" id="ARBA00039636"/>
    </source>
</evidence>
<comment type="subcellular location">
    <subcellularLocation>
        <location evidence="3">Postsynaptic density</location>
    </subcellularLocation>
</comment>
<feature type="coiled-coil region" evidence="6">
    <location>
        <begin position="26"/>
        <end position="60"/>
    </location>
</feature>
<sequence>MFHGSALGPTEASRSPDRRAEIRRHIKMVMEQLEEVLVELKDVAKELREVVAQIDKLTSDIDLDSDDDLTLVCCSEDRSDLLQTKTSSGNHLLHNPLLDTLRYPNTAKKQELELYRRSCGDLPALNGPLKAPNSPKATWLFGSGGRLHYYDKTLYHALCCDDDDYDEGRGGRSSSRLSSTDSVFTASPPRFLTPRCDRKKYSSPDSQKRALRSCSTQTVSDKSTQTHFPYIPSQTKSWK</sequence>
<protein>
    <recommendedName>
        <fullName evidence="5">Inhibitory synaptic factor 1</fullName>
    </recommendedName>
</protein>
<feature type="compositionally biased region" description="Low complexity" evidence="7">
    <location>
        <begin position="172"/>
        <end position="182"/>
    </location>
</feature>
<dbReference type="InterPro" id="IPR027997">
    <property type="entry name" value="Largen/INSYN1"/>
</dbReference>
<dbReference type="Proteomes" id="UP000000437">
    <property type="component" value="Chromosome 25"/>
</dbReference>
<gene>
    <name evidence="9" type="primary">LOC101884359</name>
</gene>
<evidence type="ECO:0000256" key="2">
    <source>
        <dbReference type="ARBA" id="ARBA00023054"/>
    </source>
</evidence>
<feature type="region of interest" description="Disordered" evidence="7">
    <location>
        <begin position="170"/>
        <end position="239"/>
    </location>
</feature>
<evidence type="ECO:0000313" key="9">
    <source>
        <dbReference type="RefSeq" id="XP_005170775.1"/>
    </source>
</evidence>
<keyword evidence="8" id="KW-1185">Reference proteome</keyword>
<feature type="compositionally biased region" description="Polar residues" evidence="7">
    <location>
        <begin position="213"/>
        <end position="239"/>
    </location>
</feature>
<proteinExistence type="inferred from homology"/>
<dbReference type="PANTHER" id="PTHR15917:SF3">
    <property type="entry name" value="INHIBITORY SYNAPTIC FACTOR 1"/>
    <property type="match status" value="1"/>
</dbReference>
<dbReference type="GO" id="GO:0060080">
    <property type="term" value="P:inhibitory postsynaptic potential"/>
    <property type="evidence" value="ECO:0000318"/>
    <property type="project" value="GO_Central"/>
</dbReference>
<dbReference type="GlyGen" id="A0A8M2BHZ7">
    <property type="glycosylation" value="1 site"/>
</dbReference>
<evidence type="ECO:0000256" key="6">
    <source>
        <dbReference type="SAM" id="Coils"/>
    </source>
</evidence>
<feature type="compositionally biased region" description="Basic and acidic residues" evidence="7">
    <location>
        <begin position="195"/>
        <end position="208"/>
    </location>
</feature>